<proteinExistence type="predicted"/>
<dbReference type="Gene3D" id="3.10.450.50">
    <property type="match status" value="1"/>
</dbReference>
<keyword evidence="3" id="KW-1185">Reference proteome</keyword>
<dbReference type="RefSeq" id="WP_261960414.1">
    <property type="nucleotide sequence ID" value="NZ_BAAAXA010000001.1"/>
</dbReference>
<gene>
    <name evidence="2" type="ORF">GCM10017581_056990</name>
</gene>
<organism evidence="2 3">
    <name type="scientific">Dactylosporangium matsuzakiense</name>
    <dbReference type="NCBI Taxonomy" id="53360"/>
    <lineage>
        <taxon>Bacteria</taxon>
        <taxon>Bacillati</taxon>
        <taxon>Actinomycetota</taxon>
        <taxon>Actinomycetes</taxon>
        <taxon>Micromonosporales</taxon>
        <taxon>Micromonosporaceae</taxon>
        <taxon>Dactylosporangium</taxon>
    </lineage>
</organism>
<evidence type="ECO:0000313" key="3">
    <source>
        <dbReference type="Proteomes" id="UP001143480"/>
    </source>
</evidence>
<evidence type="ECO:0000313" key="2">
    <source>
        <dbReference type="EMBL" id="GLL03953.1"/>
    </source>
</evidence>
<dbReference type="Pfam" id="PF14534">
    <property type="entry name" value="DUF4440"/>
    <property type="match status" value="1"/>
</dbReference>
<dbReference type="EMBL" id="BSFP01000039">
    <property type="protein sequence ID" value="GLL03953.1"/>
    <property type="molecule type" value="Genomic_DNA"/>
</dbReference>
<name>A0A9W6KM02_9ACTN</name>
<reference evidence="2" key="1">
    <citation type="journal article" date="2014" name="Int. J. Syst. Evol. Microbiol.">
        <title>Complete genome sequence of Corynebacterium casei LMG S-19264T (=DSM 44701T), isolated from a smear-ripened cheese.</title>
        <authorList>
            <consortium name="US DOE Joint Genome Institute (JGI-PGF)"/>
            <person name="Walter F."/>
            <person name="Albersmeier A."/>
            <person name="Kalinowski J."/>
            <person name="Ruckert C."/>
        </authorList>
    </citation>
    <scope>NUCLEOTIDE SEQUENCE</scope>
    <source>
        <strain evidence="2">VKM Ac-1321</strain>
    </source>
</reference>
<protein>
    <recommendedName>
        <fullName evidence="1">DUF4440 domain-containing protein</fullName>
    </recommendedName>
</protein>
<evidence type="ECO:0000259" key="1">
    <source>
        <dbReference type="Pfam" id="PF14534"/>
    </source>
</evidence>
<dbReference type="AlphaFoldDB" id="A0A9W6KM02"/>
<dbReference type="Proteomes" id="UP001143480">
    <property type="component" value="Unassembled WGS sequence"/>
</dbReference>
<feature type="domain" description="DUF4440" evidence="1">
    <location>
        <begin position="7"/>
        <end position="109"/>
    </location>
</feature>
<dbReference type="InterPro" id="IPR027843">
    <property type="entry name" value="DUF4440"/>
</dbReference>
<comment type="caution">
    <text evidence="2">The sequence shown here is derived from an EMBL/GenBank/DDBJ whole genome shotgun (WGS) entry which is preliminary data.</text>
</comment>
<dbReference type="SUPFAM" id="SSF54427">
    <property type="entry name" value="NTF2-like"/>
    <property type="match status" value="1"/>
</dbReference>
<reference evidence="2" key="2">
    <citation type="submission" date="2023-01" db="EMBL/GenBank/DDBJ databases">
        <authorList>
            <person name="Sun Q."/>
            <person name="Evtushenko L."/>
        </authorList>
    </citation>
    <scope>NUCLEOTIDE SEQUENCE</scope>
    <source>
        <strain evidence="2">VKM Ac-1321</strain>
    </source>
</reference>
<sequence>MNVDVYELHRAFVQAELRADAGALRKLLAEDFRSIGDQGYVLDKAQWIAKFADFAYTALDSSDVEVSAYDRAAVVRYVQRSRSVWQGQAMALTSRASQIWVAQPGGWRLAGLQFSSLPDQPA</sequence>
<dbReference type="InterPro" id="IPR032710">
    <property type="entry name" value="NTF2-like_dom_sf"/>
</dbReference>
<accession>A0A9W6KM02</accession>